<proteinExistence type="predicted"/>
<accession>A0A1X7P8Y5</accession>
<evidence type="ECO:0000313" key="1">
    <source>
        <dbReference type="EMBL" id="SMH46976.1"/>
    </source>
</evidence>
<reference evidence="2" key="1">
    <citation type="submission" date="2017-04" db="EMBL/GenBank/DDBJ databases">
        <authorList>
            <person name="Varghese N."/>
            <person name="Submissions S."/>
        </authorList>
    </citation>
    <scope>NUCLEOTIDE SEQUENCE [LARGE SCALE GENOMIC DNA]</scope>
    <source>
        <strain evidence="2">VKM Ac-2121</strain>
    </source>
</reference>
<evidence type="ECO:0000313" key="2">
    <source>
        <dbReference type="Proteomes" id="UP000193711"/>
    </source>
</evidence>
<gene>
    <name evidence="1" type="ORF">SAMN06295885_2872</name>
</gene>
<dbReference type="RefSeq" id="WP_085477199.1">
    <property type="nucleotide sequence ID" value="NZ_FXBM01000002.1"/>
</dbReference>
<name>A0A1X7P8Y5_9MICO</name>
<keyword evidence="2" id="KW-1185">Reference proteome</keyword>
<sequence length="214" mass="23303">MHEQHPADVRRADHARPTTAERVFAPADTLFARIRHQTALLAAADELARESAPQGDDSPARWSRLLRDYAIASDRVLSVDGDAEAATLGWLKPRGIVSLLVTEECDDEHAVENLAAALAAMNAVTLTVDVERSERLRAVVTVLSRLLPDAFIELPVHPHAHYPAIAAAAVLTEDVLYRSWAPAAALTGPATSEEDRVALMILYGRVRQLDVRAV</sequence>
<dbReference type="AlphaFoldDB" id="A0A1X7P8Y5"/>
<dbReference type="STRING" id="1891671.SAMN06295885_2872"/>
<protein>
    <submittedName>
        <fullName evidence="1">Uncharacterized protein</fullName>
    </submittedName>
</protein>
<organism evidence="1 2">
    <name type="scientific">Rathayibacter oskolensis</name>
    <dbReference type="NCBI Taxonomy" id="1891671"/>
    <lineage>
        <taxon>Bacteria</taxon>
        <taxon>Bacillati</taxon>
        <taxon>Actinomycetota</taxon>
        <taxon>Actinomycetes</taxon>
        <taxon>Micrococcales</taxon>
        <taxon>Microbacteriaceae</taxon>
        <taxon>Rathayibacter</taxon>
    </lineage>
</organism>
<dbReference type="Proteomes" id="UP000193711">
    <property type="component" value="Unassembled WGS sequence"/>
</dbReference>
<dbReference type="EMBL" id="FXBM01000002">
    <property type="protein sequence ID" value="SMH46976.1"/>
    <property type="molecule type" value="Genomic_DNA"/>
</dbReference>
<dbReference type="OrthoDB" id="5125878at2"/>